<keyword evidence="10" id="KW-0496">Mitochondrion</keyword>
<evidence type="ECO:0000313" key="12">
    <source>
        <dbReference type="Proteomes" id="UP000290189"/>
    </source>
</evidence>
<dbReference type="InterPro" id="IPR008162">
    <property type="entry name" value="Pyrophosphatase"/>
</dbReference>
<comment type="cofactor">
    <cofactor evidence="1">
        <name>Mg(2+)</name>
        <dbReference type="ChEBI" id="CHEBI:18420"/>
    </cofactor>
</comment>
<dbReference type="CDD" id="cd00051">
    <property type="entry name" value="EFh"/>
    <property type="match status" value="1"/>
</dbReference>
<evidence type="ECO:0000313" key="11">
    <source>
        <dbReference type="Proteomes" id="UP000039324"/>
    </source>
</evidence>
<dbReference type="OMA" id="PSYRVKY"/>
<evidence type="ECO:0000313" key="9">
    <source>
        <dbReference type="EMBL" id="CEO98100.1"/>
    </source>
</evidence>
<dbReference type="OrthoDB" id="1608002at2759"/>
<dbReference type="Pfam" id="PF13499">
    <property type="entry name" value="EF-hand_7"/>
    <property type="match status" value="1"/>
</dbReference>
<keyword evidence="6" id="KW-0460">Magnesium</keyword>
<geneLocation type="mitochondrion" evidence="10"/>
<comment type="similarity">
    <text evidence="2">Belongs to the PPase family.</text>
</comment>
<evidence type="ECO:0000256" key="4">
    <source>
        <dbReference type="ARBA" id="ARBA00022723"/>
    </source>
</evidence>
<name>A0A0G4ISA5_PLABS</name>
<evidence type="ECO:0000256" key="7">
    <source>
        <dbReference type="SAM" id="Coils"/>
    </source>
</evidence>
<dbReference type="PANTHER" id="PTHR10286">
    <property type="entry name" value="INORGANIC PYROPHOSPHATASE"/>
    <property type="match status" value="1"/>
</dbReference>
<reference evidence="10 12" key="2">
    <citation type="submission" date="2018-03" db="EMBL/GenBank/DDBJ databases">
        <authorList>
            <person name="Fogelqvist J."/>
        </authorList>
    </citation>
    <scope>NUCLEOTIDE SEQUENCE [LARGE SCALE GENOMIC DNA]</scope>
</reference>
<sequence length="420" mass="47761">MTQGDRSGLILACCGSAAAAAAVTALLVSRSRNSRSLFERELERVRRECRHLREANERLQKTLPERNGSFDETSKSTLTIAEIETLKAVFDCFDATGSGALTIQDISLVHSKLGEPLTDEEAAQAMAILDPARTGMVTFRQFREWWENKHKDFDNADNYRQRFKLLRAKLEDSSGFDITKIQTQQVGQPGSRRFRVKFYYKQKNNVLKQISPWHDIPLFNLGTGQHAKIFNFICEIPKWTRAKYEIATGELFNPIKQDVKNGQLRFYKWGDMMFNYGAFPQTWEDPKLVHPDTQKSGDNDPIDVIEIGTKQMQTGEVAPVKVLGILALIDDNETDWKVLAIQINDPLAGELNDIDDVQQKVPGAVHAIREYLRVYKTLEGKPENSFALDEEFMPKDYAVSIIEETHNSWLALRSGNKDTV</sequence>
<dbReference type="STRING" id="37360.A0A0G4ISA5"/>
<dbReference type="Pfam" id="PF00719">
    <property type="entry name" value="Pyrophosphatase"/>
    <property type="match status" value="1"/>
</dbReference>
<dbReference type="PROSITE" id="PS00387">
    <property type="entry name" value="PPASE"/>
    <property type="match status" value="1"/>
</dbReference>
<dbReference type="GO" id="GO:0005509">
    <property type="term" value="F:calcium ion binding"/>
    <property type="evidence" value="ECO:0007669"/>
    <property type="project" value="InterPro"/>
</dbReference>
<dbReference type="InterPro" id="IPR002048">
    <property type="entry name" value="EF_hand_dom"/>
</dbReference>
<dbReference type="SUPFAM" id="SSF50324">
    <property type="entry name" value="Inorganic pyrophosphatase"/>
    <property type="match status" value="1"/>
</dbReference>
<evidence type="ECO:0000256" key="6">
    <source>
        <dbReference type="ARBA" id="ARBA00022842"/>
    </source>
</evidence>
<dbReference type="Proteomes" id="UP000290189">
    <property type="component" value="Unassembled WGS sequence"/>
</dbReference>
<keyword evidence="11" id="KW-1185">Reference proteome</keyword>
<evidence type="ECO:0000256" key="1">
    <source>
        <dbReference type="ARBA" id="ARBA00001946"/>
    </source>
</evidence>
<protein>
    <recommendedName>
        <fullName evidence="3">inorganic diphosphatase</fullName>
        <ecNumber evidence="3">3.6.1.1</ecNumber>
    </recommendedName>
</protein>
<dbReference type="EMBL" id="CDSF01000082">
    <property type="protein sequence ID" value="CEO98100.1"/>
    <property type="molecule type" value="Genomic_DNA"/>
</dbReference>
<dbReference type="Gene3D" id="1.10.238.10">
    <property type="entry name" value="EF-hand"/>
    <property type="match status" value="1"/>
</dbReference>
<dbReference type="GO" id="GO:0005737">
    <property type="term" value="C:cytoplasm"/>
    <property type="evidence" value="ECO:0007669"/>
    <property type="project" value="InterPro"/>
</dbReference>
<gene>
    <name evidence="9" type="ORF">PBRA_006214</name>
    <name evidence="10" type="ORF">PLBR_LOCUS3296</name>
</gene>
<feature type="domain" description="EF-hand" evidence="8">
    <location>
        <begin position="81"/>
        <end position="116"/>
    </location>
</feature>
<dbReference type="GO" id="GO:0004427">
    <property type="term" value="F:inorganic diphosphate phosphatase activity"/>
    <property type="evidence" value="ECO:0007669"/>
    <property type="project" value="UniProtKB-EC"/>
</dbReference>
<dbReference type="EC" id="3.6.1.1" evidence="3"/>
<keyword evidence="7" id="KW-0175">Coiled coil</keyword>
<evidence type="ECO:0000259" key="8">
    <source>
        <dbReference type="PROSITE" id="PS50222"/>
    </source>
</evidence>
<keyword evidence="4" id="KW-0479">Metal-binding</keyword>
<organism evidence="9 11">
    <name type="scientific">Plasmodiophora brassicae</name>
    <name type="common">Clubroot disease agent</name>
    <dbReference type="NCBI Taxonomy" id="37360"/>
    <lineage>
        <taxon>Eukaryota</taxon>
        <taxon>Sar</taxon>
        <taxon>Rhizaria</taxon>
        <taxon>Endomyxa</taxon>
        <taxon>Phytomyxea</taxon>
        <taxon>Plasmodiophorida</taxon>
        <taxon>Plasmodiophoridae</taxon>
        <taxon>Plasmodiophora</taxon>
    </lineage>
</organism>
<dbReference type="Gene3D" id="3.90.80.10">
    <property type="entry name" value="Inorganic pyrophosphatase"/>
    <property type="match status" value="1"/>
</dbReference>
<reference evidence="9 11" key="1">
    <citation type="submission" date="2015-02" db="EMBL/GenBank/DDBJ databases">
        <authorList>
            <person name="Chooi Y.-H."/>
        </authorList>
    </citation>
    <scope>NUCLEOTIDE SEQUENCE [LARGE SCALE GENOMIC DNA]</scope>
    <source>
        <strain evidence="9">E3</strain>
    </source>
</reference>
<dbReference type="InterPro" id="IPR011992">
    <property type="entry name" value="EF-hand-dom_pair"/>
</dbReference>
<evidence type="ECO:0000256" key="3">
    <source>
        <dbReference type="ARBA" id="ARBA00012146"/>
    </source>
</evidence>
<evidence type="ECO:0000256" key="2">
    <source>
        <dbReference type="ARBA" id="ARBA00006220"/>
    </source>
</evidence>
<accession>A0A0G4ISA5</accession>
<feature type="coiled-coil region" evidence="7">
    <location>
        <begin position="35"/>
        <end position="62"/>
    </location>
</feature>
<dbReference type="CDD" id="cd00412">
    <property type="entry name" value="pyrophosphatase"/>
    <property type="match status" value="1"/>
</dbReference>
<dbReference type="EMBL" id="OVEO01000005">
    <property type="protein sequence ID" value="SPQ96081.1"/>
    <property type="molecule type" value="Genomic_DNA"/>
</dbReference>
<dbReference type="Proteomes" id="UP000039324">
    <property type="component" value="Unassembled WGS sequence"/>
</dbReference>
<dbReference type="SUPFAM" id="SSF47473">
    <property type="entry name" value="EF-hand"/>
    <property type="match status" value="1"/>
</dbReference>
<dbReference type="AlphaFoldDB" id="A0A0G4ISA5"/>
<dbReference type="InterPro" id="IPR036649">
    <property type="entry name" value="Pyrophosphatase_sf"/>
</dbReference>
<evidence type="ECO:0000256" key="5">
    <source>
        <dbReference type="ARBA" id="ARBA00022801"/>
    </source>
</evidence>
<proteinExistence type="inferred from homology"/>
<evidence type="ECO:0000313" key="10">
    <source>
        <dbReference type="EMBL" id="SPQ96081.1"/>
    </source>
</evidence>
<dbReference type="GO" id="GO:0006796">
    <property type="term" value="P:phosphate-containing compound metabolic process"/>
    <property type="evidence" value="ECO:0007669"/>
    <property type="project" value="InterPro"/>
</dbReference>
<dbReference type="GO" id="GO:0000287">
    <property type="term" value="F:magnesium ion binding"/>
    <property type="evidence" value="ECO:0007669"/>
    <property type="project" value="InterPro"/>
</dbReference>
<dbReference type="PROSITE" id="PS50222">
    <property type="entry name" value="EF_HAND_2"/>
    <property type="match status" value="1"/>
</dbReference>
<keyword evidence="5" id="KW-0378">Hydrolase</keyword>